<proteinExistence type="predicted"/>
<protein>
    <recommendedName>
        <fullName evidence="3">PglZ domain-containing protein</fullName>
    </recommendedName>
</protein>
<dbReference type="EMBL" id="JANQDH010000039">
    <property type="protein sequence ID" value="MDH6059994.1"/>
    <property type="molecule type" value="Genomic_DNA"/>
</dbReference>
<evidence type="ECO:0000313" key="1">
    <source>
        <dbReference type="EMBL" id="MDH6059994.1"/>
    </source>
</evidence>
<name>A0AA43GQV4_9CYAN</name>
<organism evidence="1 2">
    <name type="scientific">Chrysosporum bergii ANA360D</name>
    <dbReference type="NCBI Taxonomy" id="617107"/>
    <lineage>
        <taxon>Bacteria</taxon>
        <taxon>Bacillati</taxon>
        <taxon>Cyanobacteriota</taxon>
        <taxon>Cyanophyceae</taxon>
        <taxon>Nostocales</taxon>
        <taxon>Nodulariaceae</taxon>
        <taxon>Chrysosporum</taxon>
    </lineage>
</organism>
<accession>A0AA43GQV4</accession>
<comment type="caution">
    <text evidence="1">The sequence shown here is derived from an EMBL/GenBank/DDBJ whole genome shotgun (WGS) entry which is preliminary data.</text>
</comment>
<sequence length="733" mass="84324">MSDKHIILDPTGLYNIPPAYIAITTEVEWIKFLGVSNARCWVRGERLCQWAELWLQSWNRLEEIREIKQHPRDKLVRLFTALPLPHDWSDQQLLILVTELDAYPQDDPIAYFLTDKVTESDGQQIWLAEPSVLHLAAWLAIPVPEEYQLLESVWQQRFQEHELASFYQTEDKLLLLRQWLGIAEPVFDDLGKYPLPVPQVLSKEFDHYWEEIIYRTEGKVMDTLNPPQQVGMERIANCVYKLSLQRPNWINQVRESRVMPYLNHQQRQELSLNQPPPQPPPLALDADPEQALIWVTKDYLPFRRWEVIKQSSSAPKISNQVADSFVLWILAHYPQMQSESVKNSYLNYSVASQVQNLCQGNPVLWVVVDGLGWLDHLELLSLLTNDGQLSIETAITPRFSILPTKTEYAKWSLYAQLLPSDSAWVANAGQAFVKIGMGKRYTDEQDEKLYKALRKKTHRLYCWDTQMLDSVYQQQKDWQSFYQLDRPHSLQGIAKRIDYCLQQYPDADALRIVIAGDHGQIMGTGEKITHCPPECQPQGRMAIGKTDDPRFVVLASDRYGLPHDVSVVKGSGILSSLSYKNKKKISNYHGGLFPDEVVVGVSVLRKSSPRLPVRVYCRGEGKPKQAAELEIIIDNFNSVPLTQLYLYIHELPDFQSGKLLKREIPANQRQGFYVRISQVPELPPSHKGNKLLLSGELSFRFSYAEFTTVALVSESHIIVKQIFNSGLDIDDFF</sequence>
<keyword evidence="2" id="KW-1185">Reference proteome</keyword>
<dbReference type="RefSeq" id="WP_280654005.1">
    <property type="nucleotide sequence ID" value="NZ_JANQDH010000039.1"/>
</dbReference>
<reference evidence="1 2" key="1">
    <citation type="journal article" date="2023" name="J. Phycol.">
        <title>Chrysosporum ovalisporum is synonymous with the true-branching cyanobacterium Umezakia natans (Nostocales/Aphanizomenonaceae).</title>
        <authorList>
            <person name="McGregor G.B."/>
            <person name="Sendall B.C."/>
            <person name="Niiyama Y."/>
            <person name="Tuji A."/>
            <person name="Willis A."/>
        </authorList>
    </citation>
    <scope>NUCLEOTIDE SEQUENCE [LARGE SCALE GENOMIC DNA]</scope>
    <source>
        <strain evidence="1 2">ANA360D</strain>
    </source>
</reference>
<dbReference type="Proteomes" id="UP001159387">
    <property type="component" value="Unassembled WGS sequence"/>
</dbReference>
<gene>
    <name evidence="1" type="ORF">NWP17_06010</name>
</gene>
<dbReference type="AlphaFoldDB" id="A0AA43GQV4"/>
<evidence type="ECO:0008006" key="3">
    <source>
        <dbReference type="Google" id="ProtNLM"/>
    </source>
</evidence>
<evidence type="ECO:0000313" key="2">
    <source>
        <dbReference type="Proteomes" id="UP001159387"/>
    </source>
</evidence>